<feature type="compositionally biased region" description="Basic and acidic residues" evidence="2">
    <location>
        <begin position="466"/>
        <end position="481"/>
    </location>
</feature>
<keyword evidence="1" id="KW-0378">Hydrolase</keyword>
<reference evidence="5" key="1">
    <citation type="submission" date="2014-04" db="EMBL/GenBank/DDBJ databases">
        <title>Evolutionary Origins and Diversification of the Mycorrhizal Mutualists.</title>
        <authorList>
            <consortium name="DOE Joint Genome Institute"/>
            <consortium name="Mycorrhizal Genomics Consortium"/>
            <person name="Kohler A."/>
            <person name="Kuo A."/>
            <person name="Nagy L.G."/>
            <person name="Floudas D."/>
            <person name="Copeland A."/>
            <person name="Barry K.W."/>
            <person name="Cichocki N."/>
            <person name="Veneault-Fourrey C."/>
            <person name="LaButti K."/>
            <person name="Lindquist E.A."/>
            <person name="Lipzen A."/>
            <person name="Lundell T."/>
            <person name="Morin E."/>
            <person name="Murat C."/>
            <person name="Riley R."/>
            <person name="Ohm R."/>
            <person name="Sun H."/>
            <person name="Tunlid A."/>
            <person name="Henrissat B."/>
            <person name="Grigoriev I.V."/>
            <person name="Hibbett D.S."/>
            <person name="Martin F."/>
        </authorList>
    </citation>
    <scope>NUCLEOTIDE SEQUENCE [LARGE SCALE GENOMIC DNA]</scope>
    <source>
        <strain evidence="5">FD-334 SS-4</strain>
    </source>
</reference>
<dbReference type="Pfam" id="PF13352">
    <property type="entry name" value="DUF4100"/>
    <property type="match status" value="1"/>
</dbReference>
<dbReference type="SUPFAM" id="SSF50630">
    <property type="entry name" value="Acid proteases"/>
    <property type="match status" value="1"/>
</dbReference>
<dbReference type="GO" id="GO:0006508">
    <property type="term" value="P:proteolysis"/>
    <property type="evidence" value="ECO:0007669"/>
    <property type="project" value="InterPro"/>
</dbReference>
<proteinExistence type="predicted"/>
<dbReference type="Proteomes" id="UP000054270">
    <property type="component" value="Unassembled WGS sequence"/>
</dbReference>
<name>A0A0D2KR19_HYPSF</name>
<dbReference type="Pfam" id="PF13650">
    <property type="entry name" value="Asp_protease_2"/>
    <property type="match status" value="1"/>
</dbReference>
<dbReference type="InterPro" id="IPR021109">
    <property type="entry name" value="Peptidase_aspartic_dom_sf"/>
</dbReference>
<dbReference type="AlphaFoldDB" id="A0A0D2KR19"/>
<gene>
    <name evidence="4" type="ORF">HYPSUDRAFT_110646</name>
</gene>
<keyword evidence="1" id="KW-0645">Protease</keyword>
<dbReference type="CDD" id="cd00303">
    <property type="entry name" value="retropepsin_like"/>
    <property type="match status" value="1"/>
</dbReference>
<organism evidence="4 5">
    <name type="scientific">Hypholoma sublateritium (strain FD-334 SS-4)</name>
    <dbReference type="NCBI Taxonomy" id="945553"/>
    <lineage>
        <taxon>Eukaryota</taxon>
        <taxon>Fungi</taxon>
        <taxon>Dikarya</taxon>
        <taxon>Basidiomycota</taxon>
        <taxon>Agaricomycotina</taxon>
        <taxon>Agaricomycetes</taxon>
        <taxon>Agaricomycetidae</taxon>
        <taxon>Agaricales</taxon>
        <taxon>Agaricineae</taxon>
        <taxon>Strophariaceae</taxon>
        <taxon>Hypholoma</taxon>
    </lineage>
</organism>
<feature type="domain" description="DUF4100" evidence="3">
    <location>
        <begin position="320"/>
        <end position="541"/>
    </location>
</feature>
<dbReference type="OrthoDB" id="5535068at2759"/>
<dbReference type="InterPro" id="IPR025165">
    <property type="entry name" value="DUF4100"/>
</dbReference>
<dbReference type="OMA" id="CKASAPR"/>
<keyword evidence="5" id="KW-1185">Reference proteome</keyword>
<keyword evidence="1" id="KW-0064">Aspartyl protease</keyword>
<feature type="compositionally biased region" description="Polar residues" evidence="2">
    <location>
        <begin position="429"/>
        <end position="442"/>
    </location>
</feature>
<accession>A0A0D2KR19</accession>
<evidence type="ECO:0000256" key="1">
    <source>
        <dbReference type="ARBA" id="ARBA00022750"/>
    </source>
</evidence>
<dbReference type="PROSITE" id="PS00141">
    <property type="entry name" value="ASP_PROTEASE"/>
    <property type="match status" value="1"/>
</dbReference>
<feature type="non-terminal residue" evidence="4">
    <location>
        <position position="726"/>
    </location>
</feature>
<protein>
    <recommendedName>
        <fullName evidence="3">DUF4100 domain-containing protein</fullName>
    </recommendedName>
</protein>
<dbReference type="Gene3D" id="2.40.70.10">
    <property type="entry name" value="Acid Proteases"/>
    <property type="match status" value="1"/>
</dbReference>
<feature type="compositionally biased region" description="Basic and acidic residues" evidence="2">
    <location>
        <begin position="391"/>
        <end position="415"/>
    </location>
</feature>
<dbReference type="InterPro" id="IPR001969">
    <property type="entry name" value="Aspartic_peptidase_AS"/>
</dbReference>
<dbReference type="STRING" id="945553.A0A0D2KR19"/>
<dbReference type="EMBL" id="KN817610">
    <property type="protein sequence ID" value="KJA17082.1"/>
    <property type="molecule type" value="Genomic_DNA"/>
</dbReference>
<feature type="region of interest" description="Disordered" evidence="2">
    <location>
        <begin position="391"/>
        <end position="485"/>
    </location>
</feature>
<evidence type="ECO:0000313" key="5">
    <source>
        <dbReference type="Proteomes" id="UP000054270"/>
    </source>
</evidence>
<feature type="non-terminal residue" evidence="4">
    <location>
        <position position="1"/>
    </location>
</feature>
<evidence type="ECO:0000313" key="4">
    <source>
        <dbReference type="EMBL" id="KJA17082.1"/>
    </source>
</evidence>
<evidence type="ECO:0000256" key="2">
    <source>
        <dbReference type="SAM" id="MobiDB-lite"/>
    </source>
</evidence>
<evidence type="ECO:0000259" key="3">
    <source>
        <dbReference type="Pfam" id="PF13352"/>
    </source>
</evidence>
<dbReference type="GO" id="GO:0004190">
    <property type="term" value="F:aspartic-type endopeptidase activity"/>
    <property type="evidence" value="ECO:0007669"/>
    <property type="project" value="UniProtKB-KW"/>
</dbReference>
<sequence>TSVLLQPMPIPRTVGAPLFDGKYVRDFISIIERHGEIAGLSNDKLPPYVIQYCSEEVKRVIRWNDELEGNDWGKVKDLLTGLYGSSDEPSSVTIDHLRDFVKEARGKRDFTKRSDVDRYHREFLTIAGHLKKKGELAEAEMQLKFLAGLPSGTRAFVTTRLPEANKEVKNPPTIVQMIKIICDRFNPKSIESYGYESEDEEDAPIIAKPQHITLTHQPTITKPVVLPNLSQTTNHINKSNSNRPDIDALAQQLQQLSLSQAQLMTMLNGLSSQPTSNNVSADKRCFICGLSGTHRLHPRHCPETAKLMAEGLLVFLPDRQRYALPDGSDLPVLPFNSGGIAKHLRERRTPGVASTSVGTLFIGHTQAIQGGAIGIDASDYEELISGAVTRTGKDTNMRHDPYKRPDAAQKTKERTFPSIIKKPAASPGVQPQPQTEPQNAPTAPTGPKPHLINTEEGWKKSRQPNKTRDVEMKDAKDEPKRGTPQYHFMSDVQEQVSPDTIMKAIMSQTISLSLRDIIGISPILQKKFNEVTKTRREYTTKSGEYELYSPEVEYSLAQAHSGGYSETRRTLYVPDADEFQSFMVRCSNAVQLRPTKMLAMTTGVFTAKLCGQTIKFMVDTGSELNLIPERLLTFPGLALDFEGSRWALKGVNGAPVGLKGCCMDVSIQIGHHDFDHHFFVSREDMRSHDAILGQPWIQWYAARIDFDRDGTMKMMVWHDGDRTNQP</sequence>